<sequence>MDFNGTWKVYYEENVEDFLRVIGAPAIAVKMRKDNKPVIVIEQKGEDFTCTIKTPVITKVHSFTIGKETEMTAVDGRKFKVIQSLKLLSDNDGACRVCCPDVFTSLHEMKRKCDFFLLFQTMTAGSVTFISKSKRV</sequence>
<proteinExistence type="inferred from homology"/>
<dbReference type="PANTHER" id="PTHR11955">
    <property type="entry name" value="FATTY ACID BINDING PROTEIN"/>
    <property type="match status" value="1"/>
</dbReference>
<evidence type="ECO:0000256" key="1">
    <source>
        <dbReference type="ARBA" id="ARBA00008390"/>
    </source>
</evidence>
<dbReference type="SUPFAM" id="SSF50814">
    <property type="entry name" value="Lipocalins"/>
    <property type="match status" value="1"/>
</dbReference>
<reference evidence="2" key="2">
    <citation type="submission" date="2025-09" db="UniProtKB">
        <authorList>
            <consortium name="Ensembl"/>
        </authorList>
    </citation>
    <scope>IDENTIFICATION</scope>
</reference>
<name>A0A3Q3F9L2_9LABR</name>
<dbReference type="Ensembl" id="ENSLBET00000017562.1">
    <property type="protein sequence ID" value="ENSLBEP00000016616.1"/>
    <property type="gene ID" value="ENSLBEG00000012741.1"/>
</dbReference>
<dbReference type="Gene3D" id="2.40.128.20">
    <property type="match status" value="1"/>
</dbReference>
<evidence type="ECO:0000313" key="2">
    <source>
        <dbReference type="Ensembl" id="ENSLBEP00000016616.1"/>
    </source>
</evidence>
<dbReference type="AlphaFoldDB" id="A0A3Q3F9L2"/>
<organism evidence="2 3">
    <name type="scientific">Labrus bergylta</name>
    <name type="common">ballan wrasse</name>
    <dbReference type="NCBI Taxonomy" id="56723"/>
    <lineage>
        <taxon>Eukaryota</taxon>
        <taxon>Metazoa</taxon>
        <taxon>Chordata</taxon>
        <taxon>Craniata</taxon>
        <taxon>Vertebrata</taxon>
        <taxon>Euteleostomi</taxon>
        <taxon>Actinopterygii</taxon>
        <taxon>Neopterygii</taxon>
        <taxon>Teleostei</taxon>
        <taxon>Neoteleostei</taxon>
        <taxon>Acanthomorphata</taxon>
        <taxon>Eupercaria</taxon>
        <taxon>Labriformes</taxon>
        <taxon>Labridae</taxon>
        <taxon>Labrus</taxon>
    </lineage>
</organism>
<dbReference type="STRING" id="56723.ENSLBEP00000016616"/>
<dbReference type="GeneTree" id="ENSGT00940000164147"/>
<dbReference type="Proteomes" id="UP000261660">
    <property type="component" value="Unplaced"/>
</dbReference>
<dbReference type="InterPro" id="IPR012674">
    <property type="entry name" value="Calycin"/>
</dbReference>
<protein>
    <submittedName>
        <fullName evidence="2">Fatty acid binding protein 10b, liver basic</fullName>
    </submittedName>
</protein>
<evidence type="ECO:0000313" key="3">
    <source>
        <dbReference type="Proteomes" id="UP000261660"/>
    </source>
</evidence>
<reference evidence="2" key="1">
    <citation type="submission" date="2025-08" db="UniProtKB">
        <authorList>
            <consortium name="Ensembl"/>
        </authorList>
    </citation>
    <scope>IDENTIFICATION</scope>
</reference>
<comment type="similarity">
    <text evidence="1">Belongs to the calycin superfamily. Fatty-acid binding protein (FABP) family.</text>
</comment>
<dbReference type="Pfam" id="PF14651">
    <property type="entry name" value="Lipocalin_7"/>
    <property type="match status" value="1"/>
</dbReference>
<dbReference type="GO" id="GO:0008289">
    <property type="term" value="F:lipid binding"/>
    <property type="evidence" value="ECO:0007669"/>
    <property type="project" value="InterPro"/>
</dbReference>
<dbReference type="InterPro" id="IPR000463">
    <property type="entry name" value="Fatty_acid-bd"/>
</dbReference>
<dbReference type="PRINTS" id="PR00178">
    <property type="entry name" value="FATTYACIDBP"/>
</dbReference>
<accession>A0A3Q3F9L2</accession>
<keyword evidence="3" id="KW-1185">Reference proteome</keyword>
<dbReference type="InterPro" id="IPR031259">
    <property type="entry name" value="ILBP"/>
</dbReference>
<dbReference type="InParanoid" id="A0A3Q3F9L2"/>